<evidence type="ECO:0000259" key="10">
    <source>
        <dbReference type="PROSITE" id="PS50893"/>
    </source>
</evidence>
<keyword evidence="6" id="KW-0547">Nucleotide-binding</keyword>
<dbReference type="PANTHER" id="PTHR43790">
    <property type="entry name" value="CARBOHYDRATE TRANSPORT ATP-BINDING PROTEIN MG119-RELATED"/>
    <property type="match status" value="1"/>
</dbReference>
<dbReference type="InParanoid" id="A0A1I5PDG8"/>
<dbReference type="EMBL" id="FOVH01000013">
    <property type="protein sequence ID" value="SFP32134.1"/>
    <property type="molecule type" value="Genomic_DNA"/>
</dbReference>
<dbReference type="GO" id="GO:0016887">
    <property type="term" value="F:ATP hydrolysis activity"/>
    <property type="evidence" value="ECO:0007669"/>
    <property type="project" value="InterPro"/>
</dbReference>
<dbReference type="Proteomes" id="UP000183413">
    <property type="component" value="Unassembled WGS sequence"/>
</dbReference>
<dbReference type="CDD" id="cd03215">
    <property type="entry name" value="ABC_Carb_Monos_II"/>
    <property type="match status" value="1"/>
</dbReference>
<dbReference type="InterPro" id="IPR050107">
    <property type="entry name" value="ABC_carbohydrate_import_ATPase"/>
</dbReference>
<dbReference type="RefSeq" id="WP_024933974.1">
    <property type="nucleotide sequence ID" value="NZ_CP083237.1"/>
</dbReference>
<keyword evidence="2" id="KW-0813">Transport</keyword>
<dbReference type="PROSITE" id="PS50893">
    <property type="entry name" value="ABC_TRANSPORTER_2"/>
    <property type="match status" value="2"/>
</dbReference>
<dbReference type="PANTHER" id="PTHR43790:SF3">
    <property type="entry name" value="D-ALLOSE IMPORT ATP-BINDING PROTEIN ALSA-RELATED"/>
    <property type="match status" value="1"/>
</dbReference>
<dbReference type="InterPro" id="IPR017871">
    <property type="entry name" value="ABC_transporter-like_CS"/>
</dbReference>
<evidence type="ECO:0000256" key="7">
    <source>
        <dbReference type="ARBA" id="ARBA00022840"/>
    </source>
</evidence>
<dbReference type="AlphaFoldDB" id="A0A1I5PDG8"/>
<evidence type="ECO:0000256" key="3">
    <source>
        <dbReference type="ARBA" id="ARBA00022475"/>
    </source>
</evidence>
<evidence type="ECO:0000256" key="6">
    <source>
        <dbReference type="ARBA" id="ARBA00022741"/>
    </source>
</evidence>
<sequence>MSAAGPPEGAVARLTGIEKSYHGNPVLRGVSLGLEAGRVHVLAGENGAGKSTLIKILTGIERADRGEIVLDGVPVALTGPRDARERGLAVVHQELSLVPELTVADNLLLGREPRRRAGRLDRRRARATALEALGRIGVDLDPDAKVARLSTGRRQLVEIARALGERPRLLVLDEPTAALSQNEADMLLSTVEDLRAEGLALLYISHRMEEISRVADHVTVLRDGVVADSMTRAEMTEDRVVTSMVGRPVQDLYRHDRAPAADRIRLRVSGLRSPDVRPAFFEVRAGEVVGVAGIVGAGRSELGRLIAGADRADGGTVTVDGATVAGGSLGGPLAAGIVMLPESRKEQGLFPQMSIADNVCAGTSKGRRALGRTSPASMRAAARPLTEAMRVRATGLAQPAGQLSGGNQQKVLLARCLARDPSVLILDEPTRGVDIGAKADIYALIGDVTRRGVAVLLISSELPEVLGLSDRVLVMRRGEIVAELAGPAKTEENVIRHATGVAGDRTTASEVNS</sequence>
<keyword evidence="7 11" id="KW-0067">ATP-binding</keyword>
<feature type="domain" description="ABC transporter" evidence="10">
    <location>
        <begin position="12"/>
        <end position="248"/>
    </location>
</feature>
<dbReference type="FunFam" id="3.40.50.300:FF:000127">
    <property type="entry name" value="Ribose import ATP-binding protein RbsA"/>
    <property type="match status" value="1"/>
</dbReference>
<dbReference type="CDD" id="cd03216">
    <property type="entry name" value="ABC_Carb_Monos_I"/>
    <property type="match status" value="1"/>
</dbReference>
<organism evidence="11 12">
    <name type="scientific">Actinomadura madurae</name>
    <dbReference type="NCBI Taxonomy" id="1993"/>
    <lineage>
        <taxon>Bacteria</taxon>
        <taxon>Bacillati</taxon>
        <taxon>Actinomycetota</taxon>
        <taxon>Actinomycetes</taxon>
        <taxon>Streptosporangiales</taxon>
        <taxon>Thermomonosporaceae</taxon>
        <taxon>Actinomadura</taxon>
    </lineage>
</organism>
<keyword evidence="5" id="KW-0677">Repeat</keyword>
<keyword evidence="4" id="KW-0762">Sugar transport</keyword>
<dbReference type="SUPFAM" id="SSF52540">
    <property type="entry name" value="P-loop containing nucleoside triphosphate hydrolases"/>
    <property type="match status" value="2"/>
</dbReference>
<evidence type="ECO:0000256" key="1">
    <source>
        <dbReference type="ARBA" id="ARBA00004202"/>
    </source>
</evidence>
<dbReference type="InterPro" id="IPR027417">
    <property type="entry name" value="P-loop_NTPase"/>
</dbReference>
<keyword evidence="9" id="KW-0472">Membrane</keyword>
<dbReference type="GO" id="GO:0005524">
    <property type="term" value="F:ATP binding"/>
    <property type="evidence" value="ECO:0007669"/>
    <property type="project" value="UniProtKB-KW"/>
</dbReference>
<evidence type="ECO:0000256" key="4">
    <source>
        <dbReference type="ARBA" id="ARBA00022597"/>
    </source>
</evidence>
<dbReference type="GO" id="GO:0005886">
    <property type="term" value="C:plasma membrane"/>
    <property type="evidence" value="ECO:0007669"/>
    <property type="project" value="UniProtKB-SubCell"/>
</dbReference>
<dbReference type="Gene3D" id="3.40.50.300">
    <property type="entry name" value="P-loop containing nucleotide triphosphate hydrolases"/>
    <property type="match status" value="2"/>
</dbReference>
<dbReference type="OrthoDB" id="4326612at2"/>
<evidence type="ECO:0000313" key="11">
    <source>
        <dbReference type="EMBL" id="SFP32134.1"/>
    </source>
</evidence>
<accession>A0A1I5PDG8</accession>
<keyword evidence="8" id="KW-1278">Translocase</keyword>
<dbReference type="InterPro" id="IPR003439">
    <property type="entry name" value="ABC_transporter-like_ATP-bd"/>
</dbReference>
<dbReference type="eggNOG" id="COG1129">
    <property type="taxonomic scope" value="Bacteria"/>
</dbReference>
<reference evidence="11 12" key="1">
    <citation type="submission" date="2016-10" db="EMBL/GenBank/DDBJ databases">
        <authorList>
            <person name="de Groot N.N."/>
        </authorList>
    </citation>
    <scope>NUCLEOTIDE SEQUENCE [LARGE SCALE GENOMIC DNA]</scope>
    <source>
        <strain evidence="11 12">DSM 43067</strain>
    </source>
</reference>
<name>A0A1I5PDG8_9ACTN</name>
<comment type="subcellular location">
    <subcellularLocation>
        <location evidence="1">Cell membrane</location>
        <topology evidence="1">Peripheral membrane protein</topology>
    </subcellularLocation>
</comment>
<proteinExistence type="predicted"/>
<evidence type="ECO:0000256" key="5">
    <source>
        <dbReference type="ARBA" id="ARBA00022737"/>
    </source>
</evidence>
<dbReference type="PROSITE" id="PS00211">
    <property type="entry name" value="ABC_TRANSPORTER_1"/>
    <property type="match status" value="1"/>
</dbReference>
<evidence type="ECO:0000256" key="9">
    <source>
        <dbReference type="ARBA" id="ARBA00023136"/>
    </source>
</evidence>
<evidence type="ECO:0000256" key="8">
    <source>
        <dbReference type="ARBA" id="ARBA00022967"/>
    </source>
</evidence>
<dbReference type="GeneID" id="99657120"/>
<evidence type="ECO:0000256" key="2">
    <source>
        <dbReference type="ARBA" id="ARBA00022448"/>
    </source>
</evidence>
<dbReference type="STRING" id="1993.SAMN04489713_113100"/>
<evidence type="ECO:0000313" key="12">
    <source>
        <dbReference type="Proteomes" id="UP000183413"/>
    </source>
</evidence>
<keyword evidence="12" id="KW-1185">Reference proteome</keyword>
<dbReference type="Pfam" id="PF00005">
    <property type="entry name" value="ABC_tran"/>
    <property type="match status" value="2"/>
</dbReference>
<dbReference type="SMART" id="SM00382">
    <property type="entry name" value="AAA"/>
    <property type="match status" value="2"/>
</dbReference>
<protein>
    <submittedName>
        <fullName evidence="11">Monosaccharide ABC transporter ATP-binding protein, CUT2 family</fullName>
    </submittedName>
</protein>
<gene>
    <name evidence="11" type="ORF">SAMN04489713_113100</name>
</gene>
<dbReference type="InterPro" id="IPR003593">
    <property type="entry name" value="AAA+_ATPase"/>
</dbReference>
<feature type="domain" description="ABC transporter" evidence="10">
    <location>
        <begin position="247"/>
        <end position="502"/>
    </location>
</feature>
<keyword evidence="3" id="KW-1003">Cell membrane</keyword>